<accession>A0ABQ0RMT5</accession>
<dbReference type="InterPro" id="IPR003959">
    <property type="entry name" value="ATPase_AAA_core"/>
</dbReference>
<comment type="caution">
    <text evidence="2">The sequence shown here is derived from an EMBL/GenBank/DDBJ whole genome shotgun (WGS) entry which is preliminary data.</text>
</comment>
<dbReference type="Pfam" id="PF13304">
    <property type="entry name" value="AAA_21"/>
    <property type="match status" value="1"/>
</dbReference>
<feature type="domain" description="ATPase AAA-type core" evidence="1">
    <location>
        <begin position="25"/>
        <end position="326"/>
    </location>
</feature>
<sequence length="569" mass="62215">MRIHEISIENFRGIKCFKWRPTSSFASLIGPGDSGKSTVLDALELAFSPRWSHVFTDNDFYTCSISERDSVDEIIIQVTVVDPPQELLRIDSFMAYTRGVDSESGAIVDEPDSESPALTVELRVDRSLEPVWQVVADRQATPAPLRSSHRASFGVIRIGGEARADLRWSRTSGLLRMTNENDQKPVGQKLVEAARAAKQATASSFEELIDVTDQVTTVARSLRAIHGVTPLTAALNADTLQIKEGSVSLHQNDVPLERYGLGSRRLTSIAVQLVNAVHARVLLIDEIESGLEPHRIRHLLLQLKKNLNENPSLTQVFATTHSPVVLRELQSTELAVIRRNTTGMTEANIPGSEMQGVLRKNAEAFLAPAVLVCEGITEQGFTKGVLAHAERNGFEFLAEATTADAGGEKKVTEYANAFARLGYKTGAFYDHDTDYDFSSMSASVTQIRCDEGLSLEKQIANSLSALGLKLALEHGASSLTLDGVTMSLEAFGCPRRVSELIFAGEEITDFELSQARSALGQTASKNKNAANWFKSMDRGERLAEIAIPNCVGEPAERIINALRAWASHE</sequence>
<dbReference type="PANTHER" id="PTHR43581:SF4">
    <property type="entry name" value="ATP_GTP PHOSPHATASE"/>
    <property type="match status" value="1"/>
</dbReference>
<evidence type="ECO:0000313" key="2">
    <source>
        <dbReference type="EMBL" id="GEC13103.1"/>
    </source>
</evidence>
<evidence type="ECO:0000313" key="3">
    <source>
        <dbReference type="Proteomes" id="UP000316242"/>
    </source>
</evidence>
<organism evidence="2 3">
    <name type="scientific">Glutamicibacter nicotianae</name>
    <name type="common">Arthrobacter nicotianae</name>
    <dbReference type="NCBI Taxonomy" id="37929"/>
    <lineage>
        <taxon>Bacteria</taxon>
        <taxon>Bacillati</taxon>
        <taxon>Actinomycetota</taxon>
        <taxon>Actinomycetes</taxon>
        <taxon>Micrococcales</taxon>
        <taxon>Micrococcaceae</taxon>
        <taxon>Glutamicibacter</taxon>
    </lineage>
</organism>
<dbReference type="InterPro" id="IPR051396">
    <property type="entry name" value="Bact_Antivir_Def_Nuclease"/>
</dbReference>
<dbReference type="PANTHER" id="PTHR43581">
    <property type="entry name" value="ATP/GTP PHOSPHATASE"/>
    <property type="match status" value="1"/>
</dbReference>
<dbReference type="InterPro" id="IPR027417">
    <property type="entry name" value="P-loop_NTPase"/>
</dbReference>
<dbReference type="Gene3D" id="3.40.50.300">
    <property type="entry name" value="P-loop containing nucleotide triphosphate hydrolases"/>
    <property type="match status" value="2"/>
</dbReference>
<dbReference type="SUPFAM" id="SSF52540">
    <property type="entry name" value="P-loop containing nucleoside triphosphate hydrolases"/>
    <property type="match status" value="1"/>
</dbReference>
<keyword evidence="3" id="KW-1185">Reference proteome</keyword>
<reference evidence="2 3" key="1">
    <citation type="submission" date="2019-06" db="EMBL/GenBank/DDBJ databases">
        <title>Whole genome shotgun sequence of Glutamicibacter nicotianae NBRC 14234.</title>
        <authorList>
            <person name="Hosoyama A."/>
            <person name="Uohara A."/>
            <person name="Ohji S."/>
            <person name="Ichikawa N."/>
        </authorList>
    </citation>
    <scope>NUCLEOTIDE SEQUENCE [LARGE SCALE GENOMIC DNA]</scope>
    <source>
        <strain evidence="2 3">NBRC 14234</strain>
    </source>
</reference>
<gene>
    <name evidence="2" type="ORF">ANI01nite_23060</name>
</gene>
<dbReference type="RefSeq" id="WP_141358126.1">
    <property type="nucleotide sequence ID" value="NZ_BAAAWM010000001.1"/>
</dbReference>
<proteinExistence type="predicted"/>
<dbReference type="Proteomes" id="UP000316242">
    <property type="component" value="Unassembled WGS sequence"/>
</dbReference>
<evidence type="ECO:0000259" key="1">
    <source>
        <dbReference type="Pfam" id="PF13304"/>
    </source>
</evidence>
<dbReference type="EMBL" id="BJNE01000009">
    <property type="protein sequence ID" value="GEC13103.1"/>
    <property type="molecule type" value="Genomic_DNA"/>
</dbReference>
<name>A0ABQ0RMT5_GLUNI</name>
<protein>
    <recommendedName>
        <fullName evidence="1">ATPase AAA-type core domain-containing protein</fullName>
    </recommendedName>
</protein>